<comment type="caution">
    <text evidence="3">The sequence shown here is derived from an EMBL/GenBank/DDBJ whole genome shotgun (WGS) entry which is preliminary data.</text>
</comment>
<organism evidence="3 4">
    <name type="scientific">Ephemerocybe angulata</name>
    <dbReference type="NCBI Taxonomy" id="980116"/>
    <lineage>
        <taxon>Eukaryota</taxon>
        <taxon>Fungi</taxon>
        <taxon>Dikarya</taxon>
        <taxon>Basidiomycota</taxon>
        <taxon>Agaricomycotina</taxon>
        <taxon>Agaricomycetes</taxon>
        <taxon>Agaricomycetidae</taxon>
        <taxon>Agaricales</taxon>
        <taxon>Agaricineae</taxon>
        <taxon>Psathyrellaceae</taxon>
        <taxon>Ephemerocybe</taxon>
    </lineage>
</organism>
<evidence type="ECO:0000313" key="3">
    <source>
        <dbReference type="EMBL" id="KAF5332003.1"/>
    </source>
</evidence>
<dbReference type="PROSITE" id="PS50966">
    <property type="entry name" value="ZF_SWIM"/>
    <property type="match status" value="1"/>
</dbReference>
<keyword evidence="1" id="KW-0479">Metal-binding</keyword>
<evidence type="ECO:0000256" key="1">
    <source>
        <dbReference type="PROSITE-ProRule" id="PRU00325"/>
    </source>
</evidence>
<dbReference type="Proteomes" id="UP000541558">
    <property type="component" value="Unassembled WGS sequence"/>
</dbReference>
<proteinExistence type="predicted"/>
<dbReference type="OrthoDB" id="3247294at2759"/>
<protein>
    <recommendedName>
        <fullName evidence="2">SWIM-type domain-containing protein</fullName>
    </recommendedName>
</protein>
<dbReference type="GO" id="GO:0008270">
    <property type="term" value="F:zinc ion binding"/>
    <property type="evidence" value="ECO:0007669"/>
    <property type="project" value="UniProtKB-KW"/>
</dbReference>
<evidence type="ECO:0000313" key="4">
    <source>
        <dbReference type="Proteomes" id="UP000541558"/>
    </source>
</evidence>
<name>A0A8H5C0P7_9AGAR</name>
<dbReference type="InterPro" id="IPR007527">
    <property type="entry name" value="Znf_SWIM"/>
</dbReference>
<keyword evidence="1" id="KW-0863">Zinc-finger</keyword>
<sequence length="197" mass="23440">MTVHPKLWALLKRWIHILDHTEFYAMWEQIKAKSPASFLQYMEMNWMHETELWSAIFRTERSIFQNSDTNMLVEAWHHLLKGKFMQGKRNCRMDHLIYTLVRQAMPHFIQRHFTQEHGFAGGDLEVQECLHIEELAEKITADDIEQSDDEENIFHIQSQTQKDLCYTVDLNAYDCDCLSFPKILMCKHLSHLVEPTS</sequence>
<feature type="domain" description="SWIM-type" evidence="2">
    <location>
        <begin position="166"/>
        <end position="197"/>
    </location>
</feature>
<keyword evidence="4" id="KW-1185">Reference proteome</keyword>
<dbReference type="AlphaFoldDB" id="A0A8H5C0P7"/>
<dbReference type="EMBL" id="JAACJK010000112">
    <property type="protein sequence ID" value="KAF5332003.1"/>
    <property type="molecule type" value="Genomic_DNA"/>
</dbReference>
<accession>A0A8H5C0P7</accession>
<keyword evidence="1" id="KW-0862">Zinc</keyword>
<evidence type="ECO:0000259" key="2">
    <source>
        <dbReference type="PROSITE" id="PS50966"/>
    </source>
</evidence>
<gene>
    <name evidence="3" type="ORF">D9611_008883</name>
</gene>
<reference evidence="3 4" key="1">
    <citation type="journal article" date="2020" name="ISME J.">
        <title>Uncovering the hidden diversity of litter-decomposition mechanisms in mushroom-forming fungi.</title>
        <authorList>
            <person name="Floudas D."/>
            <person name="Bentzer J."/>
            <person name="Ahren D."/>
            <person name="Johansson T."/>
            <person name="Persson P."/>
            <person name="Tunlid A."/>
        </authorList>
    </citation>
    <scope>NUCLEOTIDE SEQUENCE [LARGE SCALE GENOMIC DNA]</scope>
    <source>
        <strain evidence="3 4">CBS 175.51</strain>
    </source>
</reference>